<dbReference type="InterPro" id="IPR031691">
    <property type="entry name" value="LIAS_N"/>
</dbReference>
<keyword evidence="10" id="KW-0411">Iron-sulfur</keyword>
<evidence type="ECO:0000256" key="4">
    <source>
        <dbReference type="ARBA" id="ARBA00022485"/>
    </source>
</evidence>
<dbReference type="Pfam" id="PF04055">
    <property type="entry name" value="Radical_SAM"/>
    <property type="match status" value="1"/>
</dbReference>
<dbReference type="SFLD" id="SFLDF00271">
    <property type="entry name" value="lipoyl_synthase"/>
    <property type="match status" value="1"/>
</dbReference>
<dbReference type="InterPro" id="IPR058240">
    <property type="entry name" value="rSAM_sf"/>
</dbReference>
<sequence>VDLDIIPANGYAPAGKDTGVVKPKGKSKIRAHEGLLTLDPTSRKPAWLKVVSPGGPNYLRLKKMMRTGSLHTVCEEAACPNIGECWEAGTATFMILGDVCTRACKYCGVAHGLPTELDRDEPRRVAQAVKNMELEHVVITSVNRDELSDGGAGIYAETIRRIVTSVPGCSVEVLIPDFKGDEVALKTVVEAGPTIIGHNLETVERLHPEVRPGGRYWRSISYIGAVKRIDPRKLTKTGIILGMGEEPGEIRQAMADLREAAVDILTLGQYLRPSPMHIPVVRWVSPEEFATWKQVGEDEFGFKHVESGPLVRSSYHAKEQAREVKAGGPGTILEVLEADVPAPAEALPQLVQVELGRPSRLNGV</sequence>
<dbReference type="GO" id="GO:0005739">
    <property type="term" value="C:mitochondrion"/>
    <property type="evidence" value="ECO:0007669"/>
    <property type="project" value="UniProtKB-SubCell"/>
</dbReference>
<dbReference type="HAMAP" id="MF_00206">
    <property type="entry name" value="Lipoyl_synth"/>
    <property type="match status" value="1"/>
</dbReference>
<name>A0A381XIX0_9ZZZZ</name>
<dbReference type="AlphaFoldDB" id="A0A381XIX0"/>
<dbReference type="Gene3D" id="3.20.20.70">
    <property type="entry name" value="Aldolase class I"/>
    <property type="match status" value="1"/>
</dbReference>
<evidence type="ECO:0000256" key="1">
    <source>
        <dbReference type="ARBA" id="ARBA00001966"/>
    </source>
</evidence>
<dbReference type="GO" id="GO:0016992">
    <property type="term" value="F:lipoate synthase activity"/>
    <property type="evidence" value="ECO:0007669"/>
    <property type="project" value="UniProtKB-EC"/>
</dbReference>
<comment type="subcellular location">
    <subcellularLocation>
        <location evidence="2">Mitochondrion</location>
    </subcellularLocation>
</comment>
<dbReference type="GO" id="GO:0051539">
    <property type="term" value="F:4 iron, 4 sulfur cluster binding"/>
    <property type="evidence" value="ECO:0007669"/>
    <property type="project" value="UniProtKB-KW"/>
</dbReference>
<dbReference type="NCBIfam" id="TIGR00510">
    <property type="entry name" value="lipA"/>
    <property type="match status" value="1"/>
</dbReference>
<dbReference type="InterPro" id="IPR007197">
    <property type="entry name" value="rSAM"/>
</dbReference>
<dbReference type="PROSITE" id="PS51918">
    <property type="entry name" value="RADICAL_SAM"/>
    <property type="match status" value="1"/>
</dbReference>
<evidence type="ECO:0000256" key="11">
    <source>
        <dbReference type="ARBA" id="ARBA00047326"/>
    </source>
</evidence>
<protein>
    <recommendedName>
        <fullName evidence="3">lipoyl synthase</fullName>
        <ecNumber evidence="3">2.8.1.8</ecNumber>
    </recommendedName>
</protein>
<proteinExistence type="inferred from homology"/>
<dbReference type="PANTHER" id="PTHR10949:SF0">
    <property type="entry name" value="LIPOYL SYNTHASE, MITOCHONDRIAL"/>
    <property type="match status" value="1"/>
</dbReference>
<keyword evidence="4" id="KW-0004">4Fe-4S</keyword>
<evidence type="ECO:0000313" key="13">
    <source>
        <dbReference type="EMBL" id="SVA64411.1"/>
    </source>
</evidence>
<dbReference type="SMART" id="SM00729">
    <property type="entry name" value="Elp3"/>
    <property type="match status" value="1"/>
</dbReference>
<feature type="domain" description="Radical SAM core" evidence="12">
    <location>
        <begin position="86"/>
        <end position="303"/>
    </location>
</feature>
<dbReference type="NCBIfam" id="NF004019">
    <property type="entry name" value="PRK05481.1"/>
    <property type="match status" value="1"/>
</dbReference>
<dbReference type="GO" id="GO:0046872">
    <property type="term" value="F:metal ion binding"/>
    <property type="evidence" value="ECO:0007669"/>
    <property type="project" value="UniProtKB-KW"/>
</dbReference>
<dbReference type="SUPFAM" id="SSF102114">
    <property type="entry name" value="Radical SAM enzymes"/>
    <property type="match status" value="1"/>
</dbReference>
<comment type="cofactor">
    <cofactor evidence="1">
        <name>[4Fe-4S] cluster</name>
        <dbReference type="ChEBI" id="CHEBI:49883"/>
    </cofactor>
</comment>
<evidence type="ECO:0000256" key="10">
    <source>
        <dbReference type="ARBA" id="ARBA00023014"/>
    </source>
</evidence>
<dbReference type="InterPro" id="IPR003698">
    <property type="entry name" value="Lipoyl_synth"/>
</dbReference>
<evidence type="ECO:0000256" key="8">
    <source>
        <dbReference type="ARBA" id="ARBA00022723"/>
    </source>
</evidence>
<dbReference type="InterPro" id="IPR006638">
    <property type="entry name" value="Elp3/MiaA/NifB-like_rSAM"/>
</dbReference>
<dbReference type="EC" id="2.8.1.8" evidence="3"/>
<keyword evidence="9" id="KW-0408">Iron</keyword>
<dbReference type="InterPro" id="IPR013785">
    <property type="entry name" value="Aldolase_TIM"/>
</dbReference>
<dbReference type="SFLD" id="SFLDG01058">
    <property type="entry name" value="lipoyl_synthase_like"/>
    <property type="match status" value="1"/>
</dbReference>
<evidence type="ECO:0000259" key="12">
    <source>
        <dbReference type="PROSITE" id="PS51918"/>
    </source>
</evidence>
<accession>A0A381XIX0</accession>
<keyword evidence="8" id="KW-0479">Metal-binding</keyword>
<dbReference type="FunFam" id="3.20.20.70:FF:000040">
    <property type="entry name" value="Lipoyl synthase"/>
    <property type="match status" value="1"/>
</dbReference>
<dbReference type="PANTHER" id="PTHR10949">
    <property type="entry name" value="LIPOYL SYNTHASE"/>
    <property type="match status" value="1"/>
</dbReference>
<dbReference type="EMBL" id="UINC01015264">
    <property type="protein sequence ID" value="SVA64411.1"/>
    <property type="molecule type" value="Genomic_DNA"/>
</dbReference>
<keyword evidence="6" id="KW-0808">Transferase</keyword>
<organism evidence="13">
    <name type="scientific">marine metagenome</name>
    <dbReference type="NCBI Taxonomy" id="408172"/>
    <lineage>
        <taxon>unclassified sequences</taxon>
        <taxon>metagenomes</taxon>
        <taxon>ecological metagenomes</taxon>
    </lineage>
</organism>
<dbReference type="Pfam" id="PF16881">
    <property type="entry name" value="LIAS_N"/>
    <property type="match status" value="1"/>
</dbReference>
<evidence type="ECO:0000256" key="5">
    <source>
        <dbReference type="ARBA" id="ARBA00022490"/>
    </source>
</evidence>
<evidence type="ECO:0000256" key="7">
    <source>
        <dbReference type="ARBA" id="ARBA00022691"/>
    </source>
</evidence>
<evidence type="ECO:0000256" key="9">
    <source>
        <dbReference type="ARBA" id="ARBA00023004"/>
    </source>
</evidence>
<dbReference type="NCBIfam" id="NF009544">
    <property type="entry name" value="PRK12928.1"/>
    <property type="match status" value="1"/>
</dbReference>
<keyword evidence="5" id="KW-0963">Cytoplasm</keyword>
<keyword evidence="7" id="KW-0949">S-adenosyl-L-methionine</keyword>
<reference evidence="13" key="1">
    <citation type="submission" date="2018-05" db="EMBL/GenBank/DDBJ databases">
        <authorList>
            <person name="Lanie J.A."/>
            <person name="Ng W.-L."/>
            <person name="Kazmierczak K.M."/>
            <person name="Andrzejewski T.M."/>
            <person name="Davidsen T.M."/>
            <person name="Wayne K.J."/>
            <person name="Tettelin H."/>
            <person name="Glass J.I."/>
            <person name="Rusch D."/>
            <person name="Podicherti R."/>
            <person name="Tsui H.-C.T."/>
            <person name="Winkler M.E."/>
        </authorList>
    </citation>
    <scope>NUCLEOTIDE SEQUENCE</scope>
</reference>
<dbReference type="SFLD" id="SFLDS00029">
    <property type="entry name" value="Radical_SAM"/>
    <property type="match status" value="1"/>
</dbReference>
<evidence type="ECO:0000256" key="2">
    <source>
        <dbReference type="ARBA" id="ARBA00004173"/>
    </source>
</evidence>
<feature type="non-terminal residue" evidence="13">
    <location>
        <position position="1"/>
    </location>
</feature>
<evidence type="ECO:0000256" key="3">
    <source>
        <dbReference type="ARBA" id="ARBA00012237"/>
    </source>
</evidence>
<gene>
    <name evidence="13" type="ORF">METZ01_LOCUS117265</name>
</gene>
<evidence type="ECO:0000256" key="6">
    <source>
        <dbReference type="ARBA" id="ARBA00022679"/>
    </source>
</evidence>
<comment type="catalytic activity">
    <reaction evidence="11">
        <text>[[Fe-S] cluster scaffold protein carrying a second [4Fe-4S](2+) cluster] + N(6)-octanoyl-L-lysyl-[protein] + 2 oxidized [2Fe-2S]-[ferredoxin] + 2 S-adenosyl-L-methionine + 4 H(+) = [[Fe-S] cluster scaffold protein] + N(6)-[(R)-dihydrolipoyl]-L-lysyl-[protein] + 4 Fe(3+) + 2 hydrogen sulfide + 2 5'-deoxyadenosine + 2 L-methionine + 2 reduced [2Fe-2S]-[ferredoxin]</text>
        <dbReference type="Rhea" id="RHEA:16585"/>
        <dbReference type="Rhea" id="RHEA-COMP:9928"/>
        <dbReference type="Rhea" id="RHEA-COMP:10000"/>
        <dbReference type="Rhea" id="RHEA-COMP:10001"/>
        <dbReference type="Rhea" id="RHEA-COMP:10475"/>
        <dbReference type="Rhea" id="RHEA-COMP:14568"/>
        <dbReference type="Rhea" id="RHEA-COMP:14569"/>
        <dbReference type="ChEBI" id="CHEBI:15378"/>
        <dbReference type="ChEBI" id="CHEBI:17319"/>
        <dbReference type="ChEBI" id="CHEBI:29034"/>
        <dbReference type="ChEBI" id="CHEBI:29919"/>
        <dbReference type="ChEBI" id="CHEBI:33722"/>
        <dbReference type="ChEBI" id="CHEBI:33737"/>
        <dbReference type="ChEBI" id="CHEBI:33738"/>
        <dbReference type="ChEBI" id="CHEBI:57844"/>
        <dbReference type="ChEBI" id="CHEBI:59789"/>
        <dbReference type="ChEBI" id="CHEBI:78809"/>
        <dbReference type="ChEBI" id="CHEBI:83100"/>
        <dbReference type="EC" id="2.8.1.8"/>
    </reaction>
</comment>
<dbReference type="CDD" id="cd01335">
    <property type="entry name" value="Radical_SAM"/>
    <property type="match status" value="1"/>
</dbReference>